<evidence type="ECO:0000313" key="3">
    <source>
        <dbReference type="EMBL" id="CDT04116.1"/>
    </source>
</evidence>
<reference evidence="4" key="1">
    <citation type="submission" date="2014-06" db="EMBL/GenBank/DDBJ databases">
        <authorList>
            <person name="Le Roux Frederique"/>
        </authorList>
    </citation>
    <scope>NUCLEOTIDE SEQUENCE [LARGE SCALE GENOMIC DNA]</scope>
    <source>
        <strain evidence="4">J5-5</strain>
    </source>
</reference>
<protein>
    <submittedName>
        <fullName evidence="3">Phage N-6-adenine-methyltransferase</fullName>
    </submittedName>
</protein>
<dbReference type="GO" id="GO:0032259">
    <property type="term" value="P:methylation"/>
    <property type="evidence" value="ECO:0007669"/>
    <property type="project" value="UniProtKB-KW"/>
</dbReference>
<evidence type="ECO:0000256" key="2">
    <source>
        <dbReference type="ARBA" id="ARBA00022679"/>
    </source>
</evidence>
<dbReference type="NCBIfam" id="TIGR01712">
    <property type="entry name" value="phage_N6A_met"/>
    <property type="match status" value="1"/>
</dbReference>
<organism evidence="3 4">
    <name type="scientific">Vibrio crassostreae</name>
    <dbReference type="NCBI Taxonomy" id="246167"/>
    <lineage>
        <taxon>Bacteria</taxon>
        <taxon>Pseudomonadati</taxon>
        <taxon>Pseudomonadota</taxon>
        <taxon>Gammaproteobacteria</taxon>
        <taxon>Vibrionales</taxon>
        <taxon>Vibrionaceae</taxon>
        <taxon>Vibrio</taxon>
    </lineage>
</organism>
<proteinExistence type="predicted"/>
<evidence type="ECO:0000313" key="4">
    <source>
        <dbReference type="Proteomes" id="UP000049495"/>
    </source>
</evidence>
<keyword evidence="1 3" id="KW-0489">Methyltransferase</keyword>
<dbReference type="GO" id="GO:0009007">
    <property type="term" value="F:site-specific DNA-methyltransferase (adenine-specific) activity"/>
    <property type="evidence" value="ECO:0007669"/>
    <property type="project" value="InterPro"/>
</dbReference>
<dbReference type="InterPro" id="IPR008593">
    <property type="entry name" value="Dam_MeTrfase"/>
</dbReference>
<evidence type="ECO:0000256" key="1">
    <source>
        <dbReference type="ARBA" id="ARBA00022603"/>
    </source>
</evidence>
<dbReference type="Proteomes" id="UP000049495">
    <property type="component" value="Unassembled WGS sequence"/>
</dbReference>
<dbReference type="REBASE" id="118922">
    <property type="entry name" value="M.VcrJ55ORF1370260P"/>
</dbReference>
<dbReference type="GO" id="GO:0003677">
    <property type="term" value="F:DNA binding"/>
    <property type="evidence" value="ECO:0007669"/>
    <property type="project" value="InterPro"/>
</dbReference>
<dbReference type="RefSeq" id="WP_016784429.1">
    <property type="nucleotide sequence ID" value="NZ_CAWQCV010000149.1"/>
</dbReference>
<dbReference type="GO" id="GO:0009307">
    <property type="term" value="P:DNA restriction-modification system"/>
    <property type="evidence" value="ECO:0007669"/>
    <property type="project" value="InterPro"/>
</dbReference>
<name>A0A822MVH5_9VIBR</name>
<dbReference type="PROSITE" id="PS00092">
    <property type="entry name" value="N6_MTASE"/>
    <property type="match status" value="1"/>
</dbReference>
<keyword evidence="2 3" id="KW-0808">Transferase</keyword>
<sequence length="166" mass="18826">MDNKLFFSSARTGNPKRDKWQTPPAVFKKLNEEFHFTLDATAEPETALCDHYFTMDDDALTQDWSNQTVYCNPPYSQLKDFAKKAQEEANKGATVVMLVPARTDTKAFHDHLSHGEVRLIKGRLKFLQDGEEQDAAPFPSMVCVMGNDVEQKIGTTTQDKLKLEPK</sequence>
<dbReference type="Pfam" id="PF05869">
    <property type="entry name" value="Dam"/>
    <property type="match status" value="1"/>
</dbReference>
<dbReference type="EMBL" id="CCJV01000043">
    <property type="protein sequence ID" value="CDT04116.1"/>
    <property type="molecule type" value="Genomic_DNA"/>
</dbReference>
<gene>
    <name evidence="3" type="ORF">VCR5J5_1370260</name>
</gene>
<dbReference type="AlphaFoldDB" id="A0A822MVH5"/>
<accession>A0A822MVH5</accession>
<dbReference type="InterPro" id="IPR002052">
    <property type="entry name" value="DNA_methylase_N6_adenine_CS"/>
</dbReference>
<comment type="caution">
    <text evidence="3">The sequence shown here is derived from an EMBL/GenBank/DDBJ whole genome shotgun (WGS) entry which is preliminary data.</text>
</comment>